<feature type="region of interest" description="Disordered" evidence="1">
    <location>
        <begin position="40"/>
        <end position="72"/>
    </location>
</feature>
<sequence>FRFGSDLSSCASMVLAGAPGPWGSNAADLNKLHNKAVRQVDPSGLTLLPKETKKKKKKKGDEDDLTTGSGKFPSLYEADPAYRTLRGLRRAAYPGDEEAMRQSHYRDTVNAFSSGLLGSGSKGLLVQV</sequence>
<accession>A0A813DLS0</accession>
<dbReference type="EMBL" id="CAJNNV010002386">
    <property type="protein sequence ID" value="CAE8587073.1"/>
    <property type="molecule type" value="Genomic_DNA"/>
</dbReference>
<organism evidence="2 3">
    <name type="scientific">Polarella glacialis</name>
    <name type="common">Dinoflagellate</name>
    <dbReference type="NCBI Taxonomy" id="89957"/>
    <lineage>
        <taxon>Eukaryota</taxon>
        <taxon>Sar</taxon>
        <taxon>Alveolata</taxon>
        <taxon>Dinophyceae</taxon>
        <taxon>Suessiales</taxon>
        <taxon>Suessiaceae</taxon>
        <taxon>Polarella</taxon>
    </lineage>
</organism>
<protein>
    <submittedName>
        <fullName evidence="2">Uncharacterized protein</fullName>
    </submittedName>
</protein>
<evidence type="ECO:0000313" key="3">
    <source>
        <dbReference type="Proteomes" id="UP000654075"/>
    </source>
</evidence>
<name>A0A813DLS0_POLGL</name>
<comment type="caution">
    <text evidence="2">The sequence shown here is derived from an EMBL/GenBank/DDBJ whole genome shotgun (WGS) entry which is preliminary data.</text>
</comment>
<dbReference type="Proteomes" id="UP000654075">
    <property type="component" value="Unassembled WGS sequence"/>
</dbReference>
<evidence type="ECO:0000313" key="2">
    <source>
        <dbReference type="EMBL" id="CAE8587073.1"/>
    </source>
</evidence>
<reference evidence="2" key="1">
    <citation type="submission" date="2021-02" db="EMBL/GenBank/DDBJ databases">
        <authorList>
            <person name="Dougan E. K."/>
            <person name="Rhodes N."/>
            <person name="Thang M."/>
            <person name="Chan C."/>
        </authorList>
    </citation>
    <scope>NUCLEOTIDE SEQUENCE</scope>
</reference>
<evidence type="ECO:0000256" key="1">
    <source>
        <dbReference type="SAM" id="MobiDB-lite"/>
    </source>
</evidence>
<dbReference type="AlphaFoldDB" id="A0A813DLS0"/>
<feature type="non-terminal residue" evidence="2">
    <location>
        <position position="1"/>
    </location>
</feature>
<gene>
    <name evidence="2" type="ORF">PGLA1383_LOCUS5915</name>
</gene>
<proteinExistence type="predicted"/>
<keyword evidence="3" id="KW-1185">Reference proteome</keyword>